<dbReference type="GO" id="GO:0004817">
    <property type="term" value="F:cysteine-tRNA ligase activity"/>
    <property type="evidence" value="ECO:0007669"/>
    <property type="project" value="TreeGrafter"/>
</dbReference>
<dbReference type="InterPro" id="IPR024909">
    <property type="entry name" value="Cys-tRNA/MSH_ligase"/>
</dbReference>
<dbReference type="Proteomes" id="UP000663860">
    <property type="component" value="Unassembled WGS sequence"/>
</dbReference>
<dbReference type="Gene3D" id="3.40.50.620">
    <property type="entry name" value="HUPs"/>
    <property type="match status" value="1"/>
</dbReference>
<evidence type="ECO:0000313" key="7">
    <source>
        <dbReference type="Proteomes" id="UP000663860"/>
    </source>
</evidence>
<accession>A0A814QSU2</accession>
<dbReference type="InterPro" id="IPR032678">
    <property type="entry name" value="tRNA-synt_1_cat_dom"/>
</dbReference>
<evidence type="ECO:0000313" key="6">
    <source>
        <dbReference type="EMBL" id="CAF4015975.1"/>
    </source>
</evidence>
<evidence type="ECO:0000256" key="2">
    <source>
        <dbReference type="ARBA" id="ARBA00022741"/>
    </source>
</evidence>
<dbReference type="GO" id="GO:0006423">
    <property type="term" value="P:cysteinyl-tRNA aminoacylation"/>
    <property type="evidence" value="ECO:0007669"/>
    <property type="project" value="TreeGrafter"/>
</dbReference>
<sequence>MVYSKECEGILWKKSEIDKPSWMSRWGLGRPGSLINCSVMSNILFDSKCDIHSTGCGDLHACSKNYCGNKSWVNYELGDGATGEMNQQNSQMSLWRP</sequence>
<dbReference type="PANTHER" id="PTHR10890:SF3">
    <property type="entry name" value="CYSTEINE--TRNA LIGASE, CYTOPLASMIC"/>
    <property type="match status" value="1"/>
</dbReference>
<dbReference type="InterPro" id="IPR014729">
    <property type="entry name" value="Rossmann-like_a/b/a_fold"/>
</dbReference>
<protein>
    <recommendedName>
        <fullName evidence="4">tRNA synthetases class I catalytic domain-containing protein</fullName>
    </recommendedName>
</protein>
<evidence type="ECO:0000256" key="1">
    <source>
        <dbReference type="ARBA" id="ARBA00022598"/>
    </source>
</evidence>
<dbReference type="Proteomes" id="UP000663868">
    <property type="component" value="Unassembled WGS sequence"/>
</dbReference>
<dbReference type="PANTHER" id="PTHR10890">
    <property type="entry name" value="CYSTEINYL-TRNA SYNTHETASE"/>
    <property type="match status" value="1"/>
</dbReference>
<dbReference type="EMBL" id="CAJNOE010000291">
    <property type="protein sequence ID" value="CAF1123718.1"/>
    <property type="molecule type" value="Genomic_DNA"/>
</dbReference>
<evidence type="ECO:0000256" key="3">
    <source>
        <dbReference type="ARBA" id="ARBA00022840"/>
    </source>
</evidence>
<reference evidence="5" key="1">
    <citation type="submission" date="2021-02" db="EMBL/GenBank/DDBJ databases">
        <authorList>
            <person name="Nowell W R."/>
        </authorList>
    </citation>
    <scope>NUCLEOTIDE SEQUENCE</scope>
</reference>
<proteinExistence type="predicted"/>
<gene>
    <name evidence="5" type="ORF">IZO911_LOCUS24291</name>
    <name evidence="6" type="ORF">KXQ929_LOCUS29372</name>
</gene>
<comment type="caution">
    <text evidence="5">The sequence shown here is derived from an EMBL/GenBank/DDBJ whole genome shotgun (WGS) entry which is preliminary data.</text>
</comment>
<name>A0A814QSU2_9BILA</name>
<keyword evidence="1" id="KW-0436">Ligase</keyword>
<evidence type="ECO:0000259" key="4">
    <source>
        <dbReference type="Pfam" id="PF01406"/>
    </source>
</evidence>
<organism evidence="5 7">
    <name type="scientific">Adineta steineri</name>
    <dbReference type="NCBI Taxonomy" id="433720"/>
    <lineage>
        <taxon>Eukaryota</taxon>
        <taxon>Metazoa</taxon>
        <taxon>Spiralia</taxon>
        <taxon>Gnathifera</taxon>
        <taxon>Rotifera</taxon>
        <taxon>Eurotatoria</taxon>
        <taxon>Bdelloidea</taxon>
        <taxon>Adinetida</taxon>
        <taxon>Adinetidae</taxon>
        <taxon>Adineta</taxon>
    </lineage>
</organism>
<dbReference type="GO" id="GO:0005737">
    <property type="term" value="C:cytoplasm"/>
    <property type="evidence" value="ECO:0007669"/>
    <property type="project" value="TreeGrafter"/>
</dbReference>
<keyword evidence="2" id="KW-0547">Nucleotide-binding</keyword>
<evidence type="ECO:0000313" key="5">
    <source>
        <dbReference type="EMBL" id="CAF1123718.1"/>
    </source>
</evidence>
<dbReference type="AlphaFoldDB" id="A0A814QSU2"/>
<feature type="domain" description="tRNA synthetases class I catalytic" evidence="4">
    <location>
        <begin position="10"/>
        <end position="59"/>
    </location>
</feature>
<dbReference type="EMBL" id="CAJOBB010003034">
    <property type="protein sequence ID" value="CAF4015975.1"/>
    <property type="molecule type" value="Genomic_DNA"/>
</dbReference>
<dbReference type="Pfam" id="PF01406">
    <property type="entry name" value="tRNA-synt_1e"/>
    <property type="match status" value="1"/>
</dbReference>
<keyword evidence="3" id="KW-0067">ATP-binding</keyword>
<dbReference type="GO" id="GO:0005524">
    <property type="term" value="F:ATP binding"/>
    <property type="evidence" value="ECO:0007669"/>
    <property type="project" value="UniProtKB-KW"/>
</dbReference>